<dbReference type="GO" id="GO:0044272">
    <property type="term" value="P:sulfur compound biosynthetic process"/>
    <property type="evidence" value="ECO:0007669"/>
    <property type="project" value="UniProtKB-ARBA"/>
</dbReference>
<dbReference type="InterPro" id="IPR007197">
    <property type="entry name" value="rSAM"/>
</dbReference>
<evidence type="ECO:0000256" key="6">
    <source>
        <dbReference type="ARBA" id="ARBA00034078"/>
    </source>
</evidence>
<keyword evidence="1 7" id="KW-0004">4Fe-4S</keyword>
<keyword evidence="5 7" id="KW-0411">Iron-sulfur</keyword>
<dbReference type="SUPFAM" id="SSF102114">
    <property type="entry name" value="Radical SAM enzymes"/>
    <property type="match status" value="1"/>
</dbReference>
<dbReference type="InterPro" id="IPR006638">
    <property type="entry name" value="Elp3/MiaA/NifB-like_rSAM"/>
</dbReference>
<feature type="domain" description="Radical SAM core" evidence="9">
    <location>
        <begin position="52"/>
        <end position="271"/>
    </location>
</feature>
<dbReference type="GO" id="GO:0046872">
    <property type="term" value="F:metal ion binding"/>
    <property type="evidence" value="ECO:0007669"/>
    <property type="project" value="UniProtKB-KW"/>
</dbReference>
<keyword evidence="2 7" id="KW-0949">S-adenosyl-L-methionine</keyword>
<organism evidence="10 11">
    <name type="scientific">Sphaerochaeta halotolerans</name>
    <dbReference type="NCBI Taxonomy" id="2293840"/>
    <lineage>
        <taxon>Bacteria</taxon>
        <taxon>Pseudomonadati</taxon>
        <taxon>Spirochaetota</taxon>
        <taxon>Spirochaetia</taxon>
        <taxon>Spirochaetales</taxon>
        <taxon>Sphaerochaetaceae</taxon>
        <taxon>Sphaerochaeta</taxon>
    </lineage>
</organism>
<dbReference type="SMART" id="SM00729">
    <property type="entry name" value="Elp3"/>
    <property type="match status" value="1"/>
</dbReference>
<dbReference type="RefSeq" id="WP_117331346.1">
    <property type="nucleotide sequence ID" value="NZ_QUWK01000016.1"/>
</dbReference>
<dbReference type="Gene3D" id="3.20.20.70">
    <property type="entry name" value="Aldolase class I"/>
    <property type="match status" value="1"/>
</dbReference>
<dbReference type="SFLD" id="SFLDG01082">
    <property type="entry name" value="B12-binding_domain_containing"/>
    <property type="match status" value="1"/>
</dbReference>
<feature type="binding site" evidence="8">
    <location>
        <position position="139"/>
    </location>
    <ligand>
        <name>(3R)-3-methyl-D-ornithine</name>
        <dbReference type="ChEBI" id="CHEBI:64642"/>
    </ligand>
</feature>
<keyword evidence="11" id="KW-1185">Reference proteome</keyword>
<dbReference type="InterPro" id="IPR024021">
    <property type="entry name" value="FeFe-hyd_HydE_rSAM"/>
</dbReference>
<dbReference type="SFLD" id="SFLDS00029">
    <property type="entry name" value="Radical_SAM"/>
    <property type="match status" value="1"/>
</dbReference>
<comment type="caution">
    <text evidence="10">The sequence shown here is derived from an EMBL/GenBank/DDBJ whole genome shotgun (WGS) entry which is preliminary data.</text>
</comment>
<feature type="binding site" evidence="8">
    <location>
        <position position="183"/>
    </location>
    <ligand>
        <name>S-adenosyl-L-methionine</name>
        <dbReference type="ChEBI" id="CHEBI:59789"/>
    </ligand>
</feature>
<dbReference type="PIRSF" id="PIRSF004762">
    <property type="entry name" value="CHP00423"/>
    <property type="match status" value="1"/>
</dbReference>
<comment type="cofactor">
    <cofactor evidence="6">
        <name>[2Fe-2S] cluster</name>
        <dbReference type="ChEBI" id="CHEBI:190135"/>
    </cofactor>
</comment>
<evidence type="ECO:0000256" key="5">
    <source>
        <dbReference type="ARBA" id="ARBA00023014"/>
    </source>
</evidence>
<dbReference type="InterPro" id="IPR010722">
    <property type="entry name" value="BATS_dom"/>
</dbReference>
<sequence length="346" mass="39050">MIRAGIRDALDRIREDFPAREDLKILLSLCDPDEMGYLHATACIVRNTYCQERIALRALVEISSVCKNSCRYCGLNRYNREASRYTMRDDEVMQSVRLAAKQGFRTVVLQSGENGCSSQAIAQLISQIKQEFPVAVTLSLGERPWEDYLAWKQAGADRYLLRIESTDDELYRSLHTDRALSSRMECLEQLETLGYQVGSGIMVGLPGQSISTIARDIQFFAEKQFAMIGIGPFIPHPQTPLAKAKRGDLNLTLNTIALTRIVTKYPWMPATTALGSLQRDYRKEGLQAGANVIMPNFTPQCYKNQYVIYPNKQSKTENKKSLEQLARRVGLSIDYGRCDSLLPGWA</sequence>
<dbReference type="Proteomes" id="UP000264002">
    <property type="component" value="Unassembled WGS sequence"/>
</dbReference>
<comment type="cofactor">
    <cofactor evidence="7">
        <name>[4Fe-4S] cluster</name>
        <dbReference type="ChEBI" id="CHEBI:49883"/>
    </cofactor>
    <text evidence="7">Binds 1 [4Fe-4S] cluster. The cluster is coordinated with 3 cysteines and an exchangeable S-adenosyl-L-methionine.</text>
</comment>
<dbReference type="EMBL" id="QUWK01000016">
    <property type="protein sequence ID" value="RFU93874.1"/>
    <property type="molecule type" value="Genomic_DNA"/>
</dbReference>
<dbReference type="AlphaFoldDB" id="A0A372MDN4"/>
<dbReference type="InterPro" id="IPR034422">
    <property type="entry name" value="HydE/PylB-like"/>
</dbReference>
<gene>
    <name evidence="10" type="primary">hydE</name>
    <name evidence="10" type="ORF">DYP60_12480</name>
</gene>
<dbReference type="CDD" id="cd01335">
    <property type="entry name" value="Radical_SAM"/>
    <property type="match status" value="1"/>
</dbReference>
<dbReference type="SMART" id="SM00876">
    <property type="entry name" value="BATS"/>
    <property type="match status" value="1"/>
</dbReference>
<feature type="binding site" evidence="7">
    <location>
        <position position="73"/>
    </location>
    <ligand>
        <name>[4Fe-4S] cluster</name>
        <dbReference type="ChEBI" id="CHEBI:49883"/>
        <note>4Fe-4S-S-AdoMet</note>
    </ligand>
</feature>
<keyword evidence="3" id="KW-0479">Metal-binding</keyword>
<proteinExistence type="predicted"/>
<dbReference type="InterPro" id="IPR058240">
    <property type="entry name" value="rSAM_sf"/>
</dbReference>
<dbReference type="Pfam" id="PF04055">
    <property type="entry name" value="Radical_SAM"/>
    <property type="match status" value="1"/>
</dbReference>
<dbReference type="SFLD" id="SFLDG01280">
    <property type="entry name" value="HydE/PylB-like"/>
    <property type="match status" value="1"/>
</dbReference>
<dbReference type="PROSITE" id="PS51918">
    <property type="entry name" value="RADICAL_SAM"/>
    <property type="match status" value="1"/>
</dbReference>
<evidence type="ECO:0000256" key="3">
    <source>
        <dbReference type="ARBA" id="ARBA00022723"/>
    </source>
</evidence>
<dbReference type="GO" id="GO:0016740">
    <property type="term" value="F:transferase activity"/>
    <property type="evidence" value="ECO:0007669"/>
    <property type="project" value="TreeGrafter"/>
</dbReference>
<protein>
    <submittedName>
        <fullName evidence="10">[FeFe] hydrogenase H-cluster radical SAM maturase HydE</fullName>
    </submittedName>
</protein>
<accession>A0A372MDN4</accession>
<feature type="binding site" evidence="8">
    <location>
        <position position="164"/>
    </location>
    <ligand>
        <name>S-adenosyl-L-methionine</name>
        <dbReference type="ChEBI" id="CHEBI:59789"/>
    </ligand>
</feature>
<dbReference type="GO" id="GO:0051539">
    <property type="term" value="F:4 iron, 4 sulfur cluster binding"/>
    <property type="evidence" value="ECO:0007669"/>
    <property type="project" value="UniProtKB-KW"/>
</dbReference>
<evidence type="ECO:0000313" key="11">
    <source>
        <dbReference type="Proteomes" id="UP000264002"/>
    </source>
</evidence>
<evidence type="ECO:0000256" key="4">
    <source>
        <dbReference type="ARBA" id="ARBA00023004"/>
    </source>
</evidence>
<evidence type="ECO:0000313" key="10">
    <source>
        <dbReference type="EMBL" id="RFU93874.1"/>
    </source>
</evidence>
<reference evidence="11" key="1">
    <citation type="submission" date="2018-08" db="EMBL/GenBank/DDBJ databases">
        <authorList>
            <person name="Grouzdev D.S."/>
            <person name="Krutkina M.S."/>
        </authorList>
    </citation>
    <scope>NUCLEOTIDE SEQUENCE [LARGE SCALE GENOMIC DNA]</scope>
    <source>
        <strain evidence="11">4-11</strain>
    </source>
</reference>
<dbReference type="PANTHER" id="PTHR43726">
    <property type="entry name" value="3-METHYLORNITHINE SYNTHASE"/>
    <property type="match status" value="1"/>
</dbReference>
<name>A0A372MDN4_9SPIR</name>
<evidence type="ECO:0000259" key="9">
    <source>
        <dbReference type="PROSITE" id="PS51918"/>
    </source>
</evidence>
<dbReference type="PANTHER" id="PTHR43726:SF1">
    <property type="entry name" value="BIOTIN SYNTHASE"/>
    <property type="match status" value="1"/>
</dbReference>
<evidence type="ECO:0000256" key="8">
    <source>
        <dbReference type="PIRSR" id="PIRSR004762-2"/>
    </source>
</evidence>
<dbReference type="SFLD" id="SFLDG01060">
    <property type="entry name" value="BATS_domain_containing"/>
    <property type="match status" value="1"/>
</dbReference>
<evidence type="ECO:0000256" key="2">
    <source>
        <dbReference type="ARBA" id="ARBA00022691"/>
    </source>
</evidence>
<dbReference type="NCBIfam" id="TIGR03956">
    <property type="entry name" value="rSAM_HydE"/>
    <property type="match status" value="1"/>
</dbReference>
<evidence type="ECO:0000256" key="7">
    <source>
        <dbReference type="PIRSR" id="PIRSR004762-1"/>
    </source>
</evidence>
<keyword evidence="4 7" id="KW-0408">Iron</keyword>
<feature type="binding site" evidence="7">
    <location>
        <position position="66"/>
    </location>
    <ligand>
        <name>[4Fe-4S] cluster</name>
        <dbReference type="ChEBI" id="CHEBI:49883"/>
        <note>4Fe-4S-S-AdoMet</note>
    </ligand>
</feature>
<dbReference type="GO" id="GO:0042364">
    <property type="term" value="P:water-soluble vitamin biosynthetic process"/>
    <property type="evidence" value="ECO:0007669"/>
    <property type="project" value="UniProtKB-ARBA"/>
</dbReference>
<feature type="binding site" evidence="7">
    <location>
        <position position="70"/>
    </location>
    <ligand>
        <name>[4Fe-4S] cluster</name>
        <dbReference type="ChEBI" id="CHEBI:49883"/>
        <note>4Fe-4S-S-AdoMet</note>
    </ligand>
</feature>
<reference evidence="10 11" key="2">
    <citation type="submission" date="2018-09" db="EMBL/GenBank/DDBJ databases">
        <title>Genome of Sphaerochaeta halotolerans strain 4-11.</title>
        <authorList>
            <person name="Nazina T.N."/>
            <person name="Sokolova D.S."/>
        </authorList>
    </citation>
    <scope>NUCLEOTIDE SEQUENCE [LARGE SCALE GENOMIC DNA]</scope>
    <source>
        <strain evidence="10 11">4-11</strain>
    </source>
</reference>
<dbReference type="InterPro" id="IPR013785">
    <property type="entry name" value="Aldolase_TIM"/>
</dbReference>
<evidence type="ECO:0000256" key="1">
    <source>
        <dbReference type="ARBA" id="ARBA00022485"/>
    </source>
</evidence>